<dbReference type="PANTHER" id="PTHR15237:SF0">
    <property type="entry name" value="CELL CYCLE CHECKPOINT CONTROL PROTEIN"/>
    <property type="match status" value="1"/>
</dbReference>
<dbReference type="PIRSF" id="PIRSF009303">
    <property type="entry name" value="Cell_cycle_RAD9"/>
    <property type="match status" value="1"/>
</dbReference>
<reference evidence="4 5" key="1">
    <citation type="journal article" date="2018" name="Front. Microbiol.">
        <title>Genomic and genetic insights into a cosmopolitan fungus, Paecilomyces variotii (Eurotiales).</title>
        <authorList>
            <person name="Urquhart A.S."/>
            <person name="Mondo S.J."/>
            <person name="Makela M.R."/>
            <person name="Hane J.K."/>
            <person name="Wiebenga A."/>
            <person name="He G."/>
            <person name="Mihaltcheva S."/>
            <person name="Pangilinan J."/>
            <person name="Lipzen A."/>
            <person name="Barry K."/>
            <person name="de Vries R.P."/>
            <person name="Grigoriev I.V."/>
            <person name="Idnurm A."/>
        </authorList>
    </citation>
    <scope>NUCLEOTIDE SEQUENCE [LARGE SCALE GENOMIC DNA]</scope>
    <source>
        <strain evidence="4 5">CBS 101075</strain>
    </source>
</reference>
<comment type="function">
    <text evidence="2">Acts in DNA repair and mutagenesis. Involved in promoting resistance to ionizing radiation and UV light, as well as regulating cell cycle progression after irradiation.</text>
</comment>
<comment type="similarity">
    <text evidence="1 2">Belongs to the rad9 family.</text>
</comment>
<gene>
    <name evidence="4" type="ORF">C8Q69DRAFT_520412</name>
</gene>
<name>A0A443HUP9_BYSSP</name>
<dbReference type="RefSeq" id="XP_028485191.1">
    <property type="nucleotide sequence ID" value="XM_028633496.1"/>
</dbReference>
<dbReference type="Proteomes" id="UP000283841">
    <property type="component" value="Unassembled WGS sequence"/>
</dbReference>
<dbReference type="Pfam" id="PF04139">
    <property type="entry name" value="Rad9"/>
    <property type="match status" value="1"/>
</dbReference>
<keyword evidence="2" id="KW-0227">DNA damage</keyword>
<dbReference type="EMBL" id="RCNU01000005">
    <property type="protein sequence ID" value="RWQ95546.1"/>
    <property type="molecule type" value="Genomic_DNA"/>
</dbReference>
<sequence>MATLSFSLAPSALVRLHDALTCLAKFSETVSIEAEYDLLRLSALNLSKTAYASFVLDADKFFEKFSFSIRTNDPAARKTRSGRFSCQIYLKALLSVFKGRTNDVRGKDTAIERCDVELQDNEDEAECRLVIKMICGHGVVKSYKLTYESAAVQHAVFDRSKTRNRWAIESRFLREIIDHFSPSAEQLDIYCENGKAIFTSFTTKITDGKEILKQPVHTSVAIDTKDFEEFMVEENLHVAIIVKDFKAVVTHADTAKATITARYIRPCRPLHLAYEFEGIACEFTLMTRGEVDDEEPDSSRPPASALSARNTPRPVQANTSRSAPARESMPPPASRPTQRPTQASTPASRSISIPRHAPLIDHDSLFVPMDDDKQWDEPNYDDDAEDRLGWDATADQETFNSTFDQRIQETLPAQRPDENQQIAAADEMGIPPTQRISQIRGLFD</sequence>
<dbReference type="GO" id="GO:0006281">
    <property type="term" value="P:DNA repair"/>
    <property type="evidence" value="ECO:0007669"/>
    <property type="project" value="UniProtKB-UniRule"/>
</dbReference>
<feature type="compositionally biased region" description="Basic and acidic residues" evidence="3">
    <location>
        <begin position="358"/>
        <end position="376"/>
    </location>
</feature>
<proteinExistence type="inferred from homology"/>
<evidence type="ECO:0000256" key="3">
    <source>
        <dbReference type="SAM" id="MobiDB-lite"/>
    </source>
</evidence>
<accession>A0A443HUP9</accession>
<dbReference type="GO" id="GO:0071479">
    <property type="term" value="P:cellular response to ionizing radiation"/>
    <property type="evidence" value="ECO:0007669"/>
    <property type="project" value="TreeGrafter"/>
</dbReference>
<dbReference type="InterPro" id="IPR026584">
    <property type="entry name" value="Rad9"/>
</dbReference>
<organism evidence="4 5">
    <name type="scientific">Byssochlamys spectabilis</name>
    <name type="common">Paecilomyces variotii</name>
    <dbReference type="NCBI Taxonomy" id="264951"/>
    <lineage>
        <taxon>Eukaryota</taxon>
        <taxon>Fungi</taxon>
        <taxon>Dikarya</taxon>
        <taxon>Ascomycota</taxon>
        <taxon>Pezizomycotina</taxon>
        <taxon>Eurotiomycetes</taxon>
        <taxon>Eurotiomycetidae</taxon>
        <taxon>Eurotiales</taxon>
        <taxon>Thermoascaceae</taxon>
        <taxon>Paecilomyces</taxon>
    </lineage>
</organism>
<comment type="caution">
    <text evidence="4">The sequence shown here is derived from an EMBL/GenBank/DDBJ whole genome shotgun (WGS) entry which is preliminary data.</text>
</comment>
<feature type="region of interest" description="Disordered" evidence="3">
    <location>
        <begin position="290"/>
        <end position="378"/>
    </location>
</feature>
<dbReference type="Gene3D" id="3.70.10.10">
    <property type="match status" value="1"/>
</dbReference>
<evidence type="ECO:0000256" key="1">
    <source>
        <dbReference type="ARBA" id="ARBA00008494"/>
    </source>
</evidence>
<dbReference type="SUPFAM" id="SSF55979">
    <property type="entry name" value="DNA clamp"/>
    <property type="match status" value="1"/>
</dbReference>
<dbReference type="GeneID" id="39602773"/>
<dbReference type="InterPro" id="IPR046938">
    <property type="entry name" value="DNA_clamp_sf"/>
</dbReference>
<evidence type="ECO:0000256" key="2">
    <source>
        <dbReference type="PIRNR" id="PIRNR009303"/>
    </source>
</evidence>
<dbReference type="GO" id="GO:0030896">
    <property type="term" value="C:checkpoint clamp complex"/>
    <property type="evidence" value="ECO:0007669"/>
    <property type="project" value="UniProtKB-UniRule"/>
</dbReference>
<dbReference type="VEuPathDB" id="FungiDB:C8Q69DRAFT_520412"/>
<dbReference type="InterPro" id="IPR007268">
    <property type="entry name" value="Rad9/Ddc1"/>
</dbReference>
<dbReference type="AlphaFoldDB" id="A0A443HUP9"/>
<feature type="compositionally biased region" description="Low complexity" evidence="3">
    <location>
        <begin position="300"/>
        <end position="309"/>
    </location>
</feature>
<dbReference type="GO" id="GO:0000076">
    <property type="term" value="P:DNA replication checkpoint signaling"/>
    <property type="evidence" value="ECO:0007669"/>
    <property type="project" value="TreeGrafter"/>
</dbReference>
<dbReference type="PANTHER" id="PTHR15237">
    <property type="entry name" value="DNA REPAIR PROTEIN RAD9"/>
    <property type="match status" value="1"/>
</dbReference>
<dbReference type="STRING" id="264951.A0A443HUP9"/>
<feature type="compositionally biased region" description="Polar residues" evidence="3">
    <location>
        <begin position="335"/>
        <end position="351"/>
    </location>
</feature>
<evidence type="ECO:0000313" key="4">
    <source>
        <dbReference type="EMBL" id="RWQ95546.1"/>
    </source>
</evidence>
<protein>
    <recommendedName>
        <fullName evidence="2">DNA repair protein rad9</fullName>
    </recommendedName>
</protein>
<evidence type="ECO:0000313" key="5">
    <source>
        <dbReference type="Proteomes" id="UP000283841"/>
    </source>
</evidence>
<dbReference type="GO" id="GO:0031573">
    <property type="term" value="P:mitotic intra-S DNA damage checkpoint signaling"/>
    <property type="evidence" value="ECO:0007669"/>
    <property type="project" value="TreeGrafter"/>
</dbReference>
<keyword evidence="5" id="KW-1185">Reference proteome</keyword>